<evidence type="ECO:0000256" key="7">
    <source>
        <dbReference type="ARBA" id="ARBA00022692"/>
    </source>
</evidence>
<dbReference type="EMBL" id="PFPO01000041">
    <property type="protein sequence ID" value="PIZ99213.1"/>
    <property type="molecule type" value="Genomic_DNA"/>
</dbReference>
<dbReference type="Gene3D" id="3.90.550.10">
    <property type="entry name" value="Spore Coat Polysaccharide Biosynthesis Protein SpsA, Chain A"/>
    <property type="match status" value="1"/>
</dbReference>
<accession>A0A2M7VF66</accession>
<evidence type="ECO:0000256" key="9">
    <source>
        <dbReference type="ARBA" id="ARBA00022968"/>
    </source>
</evidence>
<evidence type="ECO:0000256" key="12">
    <source>
        <dbReference type="ARBA" id="ARBA00045097"/>
    </source>
</evidence>
<dbReference type="AlphaFoldDB" id="A0A2M7VF66"/>
<reference evidence="15" key="1">
    <citation type="submission" date="2017-09" db="EMBL/GenBank/DDBJ databases">
        <title>Depth-based differentiation of microbial function through sediment-hosted aquifers and enrichment of novel symbionts in the deep terrestrial subsurface.</title>
        <authorList>
            <person name="Probst A.J."/>
            <person name="Ladd B."/>
            <person name="Jarett J.K."/>
            <person name="Geller-Mcgrath D.E."/>
            <person name="Sieber C.M.K."/>
            <person name="Emerson J.B."/>
            <person name="Anantharaman K."/>
            <person name="Thomas B.C."/>
            <person name="Malmstrom R."/>
            <person name="Stieglmeier M."/>
            <person name="Klingl A."/>
            <person name="Woyke T."/>
            <person name="Ryan C.M."/>
            <person name="Banfield J.F."/>
        </authorList>
    </citation>
    <scope>NUCLEOTIDE SEQUENCE [LARGE SCALE GENOMIC DNA]</scope>
</reference>
<dbReference type="PANTHER" id="PTHR10859">
    <property type="entry name" value="GLYCOSYL TRANSFERASE"/>
    <property type="match status" value="1"/>
</dbReference>
<comment type="similarity">
    <text evidence="3">Belongs to the glycosyltransferase 2 family.</text>
</comment>
<evidence type="ECO:0000313" key="15">
    <source>
        <dbReference type="Proteomes" id="UP000230405"/>
    </source>
</evidence>
<protein>
    <recommendedName>
        <fullName evidence="4">dolichyl-phosphate beta-glucosyltransferase</fullName>
        <ecNumber evidence="4">2.4.1.117</ecNumber>
    </recommendedName>
</protein>
<keyword evidence="5" id="KW-0328">Glycosyltransferase</keyword>
<evidence type="ECO:0000259" key="13">
    <source>
        <dbReference type="Pfam" id="PF00535"/>
    </source>
</evidence>
<evidence type="ECO:0000256" key="2">
    <source>
        <dbReference type="ARBA" id="ARBA00004922"/>
    </source>
</evidence>
<evidence type="ECO:0000256" key="10">
    <source>
        <dbReference type="ARBA" id="ARBA00022989"/>
    </source>
</evidence>
<sequence length="234" mass="27154">MFLSVIIPTFNEEKVIASTLKKVLAYLHQQDYQWEVIVADDASTDRTVSQTSLFDVQVITSQTNQGKGGAIRNGFRIAQGRWLLFLDADYSTTMDELDNFWPSSTDHDIIIASRAVPGARITQPQPWYKVALGRLGNRVIQLFLLPGLSDTQCGFKLYRREVLPLFEKLQNLRWSFDFEVLFLARQHNFRILELPVNWTNNHDSAVQPLDYFSTLLQALVIRYSYLRNKWLKKH</sequence>
<dbReference type="InterPro" id="IPR029044">
    <property type="entry name" value="Nucleotide-diphossugar_trans"/>
</dbReference>
<evidence type="ECO:0000256" key="6">
    <source>
        <dbReference type="ARBA" id="ARBA00022679"/>
    </source>
</evidence>
<comment type="pathway">
    <text evidence="2">Protein modification; protein glycosylation.</text>
</comment>
<evidence type="ECO:0000256" key="5">
    <source>
        <dbReference type="ARBA" id="ARBA00022676"/>
    </source>
</evidence>
<comment type="subcellular location">
    <subcellularLocation>
        <location evidence="1">Endoplasmic reticulum membrane</location>
        <topology evidence="1">Single-pass membrane protein</topology>
    </subcellularLocation>
</comment>
<gene>
    <name evidence="14" type="ORF">COX77_02165</name>
</gene>
<dbReference type="Pfam" id="PF00535">
    <property type="entry name" value="Glycos_transf_2"/>
    <property type="match status" value="1"/>
</dbReference>
<evidence type="ECO:0000256" key="11">
    <source>
        <dbReference type="ARBA" id="ARBA00023136"/>
    </source>
</evidence>
<keyword evidence="6" id="KW-0808">Transferase</keyword>
<keyword evidence="9" id="KW-0735">Signal-anchor</keyword>
<keyword evidence="10" id="KW-1133">Transmembrane helix</keyword>
<dbReference type="InterPro" id="IPR035518">
    <property type="entry name" value="DPG_synthase"/>
</dbReference>
<comment type="catalytic activity">
    <reaction evidence="12">
        <text>a di-trans,poly-cis-dolichyl phosphate + UDP-alpha-D-glucose = a di-trans,poly-cis-dolichyl beta-D-glucosyl phosphate + UDP</text>
        <dbReference type="Rhea" id="RHEA:15401"/>
        <dbReference type="Rhea" id="RHEA-COMP:19498"/>
        <dbReference type="Rhea" id="RHEA-COMP:19502"/>
        <dbReference type="ChEBI" id="CHEBI:57525"/>
        <dbReference type="ChEBI" id="CHEBI:57683"/>
        <dbReference type="ChEBI" id="CHEBI:58223"/>
        <dbReference type="ChEBI" id="CHEBI:58885"/>
        <dbReference type="EC" id="2.4.1.117"/>
    </reaction>
    <physiologicalReaction direction="left-to-right" evidence="12">
        <dbReference type="Rhea" id="RHEA:15402"/>
    </physiologicalReaction>
</comment>
<comment type="caution">
    <text evidence="14">The sequence shown here is derived from an EMBL/GenBank/DDBJ whole genome shotgun (WGS) entry which is preliminary data.</text>
</comment>
<keyword evidence="7" id="KW-0812">Transmembrane</keyword>
<feature type="domain" description="Glycosyltransferase 2-like" evidence="13">
    <location>
        <begin position="4"/>
        <end position="163"/>
    </location>
</feature>
<evidence type="ECO:0000256" key="3">
    <source>
        <dbReference type="ARBA" id="ARBA00006739"/>
    </source>
</evidence>
<dbReference type="SUPFAM" id="SSF53448">
    <property type="entry name" value="Nucleotide-diphospho-sugar transferases"/>
    <property type="match status" value="1"/>
</dbReference>
<evidence type="ECO:0000256" key="1">
    <source>
        <dbReference type="ARBA" id="ARBA00004389"/>
    </source>
</evidence>
<dbReference type="PANTHER" id="PTHR10859:SF91">
    <property type="entry name" value="DOLICHYL-PHOSPHATE BETA-GLUCOSYLTRANSFERASE"/>
    <property type="match status" value="1"/>
</dbReference>
<evidence type="ECO:0000256" key="8">
    <source>
        <dbReference type="ARBA" id="ARBA00022824"/>
    </source>
</evidence>
<dbReference type="GO" id="GO:0004581">
    <property type="term" value="F:dolichyl-phosphate beta-glucosyltransferase activity"/>
    <property type="evidence" value="ECO:0007669"/>
    <property type="project" value="UniProtKB-EC"/>
</dbReference>
<evidence type="ECO:0000313" key="14">
    <source>
        <dbReference type="EMBL" id="PIZ99213.1"/>
    </source>
</evidence>
<organism evidence="14 15">
    <name type="scientific">Candidatus Komeilibacteria bacterium CG_4_10_14_0_2_um_filter_37_10</name>
    <dbReference type="NCBI Taxonomy" id="1974470"/>
    <lineage>
        <taxon>Bacteria</taxon>
        <taxon>Candidatus Komeiliibacteriota</taxon>
    </lineage>
</organism>
<keyword evidence="8" id="KW-0256">Endoplasmic reticulum</keyword>
<dbReference type="InterPro" id="IPR001173">
    <property type="entry name" value="Glyco_trans_2-like"/>
</dbReference>
<dbReference type="GO" id="GO:0006487">
    <property type="term" value="P:protein N-linked glycosylation"/>
    <property type="evidence" value="ECO:0007669"/>
    <property type="project" value="TreeGrafter"/>
</dbReference>
<dbReference type="Proteomes" id="UP000230405">
    <property type="component" value="Unassembled WGS sequence"/>
</dbReference>
<keyword evidence="11" id="KW-0472">Membrane</keyword>
<name>A0A2M7VF66_9BACT</name>
<dbReference type="CDD" id="cd04188">
    <property type="entry name" value="DPG_synthase"/>
    <property type="match status" value="1"/>
</dbReference>
<proteinExistence type="inferred from homology"/>
<dbReference type="EC" id="2.4.1.117" evidence="4"/>
<evidence type="ECO:0000256" key="4">
    <source>
        <dbReference type="ARBA" id="ARBA00012583"/>
    </source>
</evidence>